<keyword evidence="1" id="KW-0812">Transmembrane</keyword>
<feature type="transmembrane region" description="Helical" evidence="1">
    <location>
        <begin position="12"/>
        <end position="36"/>
    </location>
</feature>
<dbReference type="AlphaFoldDB" id="A0AAD5U4W7"/>
<feature type="non-terminal residue" evidence="2">
    <location>
        <position position="232"/>
    </location>
</feature>
<proteinExistence type="predicted"/>
<sequence length="232" mass="26893">MIEDSNRRSLGLAMLPYRIGLFASITGAIMCVPMIFQFDCVMYFNHHFVTADIPEPKDLETWLENIGARPYTSWYKHRRSERLTKEFPQYDKFILKAFSEGDPLSVREEKYIDPFEKFWENVETLVNNGKGAVAFTTAAQILANNEQENCDISNDPANLQEQFGSYFIVPRTENFTDVNLKFSFSSPLNAENHLHRFKNPLVGGKSNKKSFEELELENELLKKTLNELTLRM</sequence>
<keyword evidence="3" id="KW-1185">Reference proteome</keyword>
<protein>
    <submittedName>
        <fullName evidence="2">Uncharacterized protein</fullName>
    </submittedName>
</protein>
<evidence type="ECO:0000313" key="2">
    <source>
        <dbReference type="EMBL" id="KAJ3221390.1"/>
    </source>
</evidence>
<comment type="caution">
    <text evidence="2">The sequence shown here is derived from an EMBL/GenBank/DDBJ whole genome shotgun (WGS) entry which is preliminary data.</text>
</comment>
<gene>
    <name evidence="2" type="ORF">HK099_003564</name>
</gene>
<name>A0AAD5U4W7_9FUNG</name>
<organism evidence="2 3">
    <name type="scientific">Clydaea vesicula</name>
    <dbReference type="NCBI Taxonomy" id="447962"/>
    <lineage>
        <taxon>Eukaryota</taxon>
        <taxon>Fungi</taxon>
        <taxon>Fungi incertae sedis</taxon>
        <taxon>Chytridiomycota</taxon>
        <taxon>Chytridiomycota incertae sedis</taxon>
        <taxon>Chytridiomycetes</taxon>
        <taxon>Lobulomycetales</taxon>
        <taxon>Lobulomycetaceae</taxon>
        <taxon>Clydaea</taxon>
    </lineage>
</organism>
<accession>A0AAD5U4W7</accession>
<keyword evidence="1" id="KW-0472">Membrane</keyword>
<keyword evidence="1" id="KW-1133">Transmembrane helix</keyword>
<evidence type="ECO:0000256" key="1">
    <source>
        <dbReference type="SAM" id="Phobius"/>
    </source>
</evidence>
<evidence type="ECO:0000313" key="3">
    <source>
        <dbReference type="Proteomes" id="UP001211065"/>
    </source>
</evidence>
<reference evidence="2" key="1">
    <citation type="submission" date="2020-05" db="EMBL/GenBank/DDBJ databases">
        <title>Phylogenomic resolution of chytrid fungi.</title>
        <authorList>
            <person name="Stajich J.E."/>
            <person name="Amses K."/>
            <person name="Simmons R."/>
            <person name="Seto K."/>
            <person name="Myers J."/>
            <person name="Bonds A."/>
            <person name="Quandt C.A."/>
            <person name="Barry K."/>
            <person name="Liu P."/>
            <person name="Grigoriev I."/>
            <person name="Longcore J.E."/>
            <person name="James T.Y."/>
        </authorList>
    </citation>
    <scope>NUCLEOTIDE SEQUENCE</scope>
    <source>
        <strain evidence="2">JEL0476</strain>
    </source>
</reference>
<dbReference type="Proteomes" id="UP001211065">
    <property type="component" value="Unassembled WGS sequence"/>
</dbReference>
<dbReference type="EMBL" id="JADGJW010000233">
    <property type="protein sequence ID" value="KAJ3221390.1"/>
    <property type="molecule type" value="Genomic_DNA"/>
</dbReference>